<dbReference type="STRING" id="1489064.WH96_00055"/>
<name>A0A0H2MZ97_9PROT</name>
<dbReference type="InterPro" id="IPR009922">
    <property type="entry name" value="DUF1457"/>
</dbReference>
<gene>
    <name evidence="1" type="ORF">WH96_00055</name>
</gene>
<keyword evidence="2" id="KW-1185">Reference proteome</keyword>
<evidence type="ECO:0000313" key="2">
    <source>
        <dbReference type="Proteomes" id="UP000035444"/>
    </source>
</evidence>
<dbReference type="EMBL" id="LAQL01000002">
    <property type="protein sequence ID" value="KLN61985.1"/>
    <property type="molecule type" value="Genomic_DNA"/>
</dbReference>
<dbReference type="RefSeq" id="WP_047762115.1">
    <property type="nucleotide sequence ID" value="NZ_LAQL01000002.1"/>
</dbReference>
<dbReference type="AlphaFoldDB" id="A0A0H2MZ97"/>
<accession>A0A0H2MZ97</accession>
<protein>
    <recommendedName>
        <fullName evidence="3">PAS domain-containing protein</fullName>
    </recommendedName>
</protein>
<evidence type="ECO:0000313" key="1">
    <source>
        <dbReference type="EMBL" id="KLN61985.1"/>
    </source>
</evidence>
<dbReference type="Pfam" id="PF07310">
    <property type="entry name" value="PAS_5"/>
    <property type="match status" value="1"/>
</dbReference>
<dbReference type="OrthoDB" id="8449511at2"/>
<dbReference type="Proteomes" id="UP000035444">
    <property type="component" value="Unassembled WGS sequence"/>
</dbReference>
<reference evidence="1 2" key="1">
    <citation type="submission" date="2015-03" db="EMBL/GenBank/DDBJ databases">
        <title>Genome Sequence of Kiloniella spongiae MEBiC09566, isolated from a marine sponge.</title>
        <authorList>
            <person name="Shao Z."/>
            <person name="Wang L."/>
            <person name="Li X."/>
        </authorList>
    </citation>
    <scope>NUCLEOTIDE SEQUENCE [LARGE SCALE GENOMIC DNA]</scope>
    <source>
        <strain evidence="1 2">MEBiC09566</strain>
    </source>
</reference>
<proteinExistence type="predicted"/>
<evidence type="ECO:0008006" key="3">
    <source>
        <dbReference type="Google" id="ProtNLM"/>
    </source>
</evidence>
<organism evidence="1 2">
    <name type="scientific">Kiloniella spongiae</name>
    <dbReference type="NCBI Taxonomy" id="1489064"/>
    <lineage>
        <taxon>Bacteria</taxon>
        <taxon>Pseudomonadati</taxon>
        <taxon>Pseudomonadota</taxon>
        <taxon>Alphaproteobacteria</taxon>
        <taxon>Rhodospirillales</taxon>
        <taxon>Kiloniellaceae</taxon>
        <taxon>Kiloniella</taxon>
    </lineage>
</organism>
<comment type="caution">
    <text evidence="1">The sequence shown here is derived from an EMBL/GenBank/DDBJ whole genome shotgun (WGS) entry which is preliminary data.</text>
</comment>
<sequence length="153" mass="18116">MAWIWYSEQERLAWGEKNRALYEYWLSIHPDKDTLPGRQHLDPIDIPSLLPNVWLVDVVKDPVRFRFRLFCTAHYGAMDRDCTGMWIDEAFSSFLESEVYDDYINLIENKMPIYRNGPASFHIPNYKTIERIMLPLAENGTDVNMIFALTVYF</sequence>